<evidence type="ECO:0000313" key="1">
    <source>
        <dbReference type="EMBL" id="MBA0619375.1"/>
    </source>
</evidence>
<proteinExistence type="predicted"/>
<gene>
    <name evidence="1" type="ORF">Godav_028559</name>
</gene>
<organism evidence="1 2">
    <name type="scientific">Gossypium davidsonii</name>
    <name type="common">Davidson's cotton</name>
    <name type="synonym">Gossypium klotzschianum subsp. davidsonii</name>
    <dbReference type="NCBI Taxonomy" id="34287"/>
    <lineage>
        <taxon>Eukaryota</taxon>
        <taxon>Viridiplantae</taxon>
        <taxon>Streptophyta</taxon>
        <taxon>Embryophyta</taxon>
        <taxon>Tracheophyta</taxon>
        <taxon>Spermatophyta</taxon>
        <taxon>Magnoliopsida</taxon>
        <taxon>eudicotyledons</taxon>
        <taxon>Gunneridae</taxon>
        <taxon>Pentapetalae</taxon>
        <taxon>rosids</taxon>
        <taxon>malvids</taxon>
        <taxon>Malvales</taxon>
        <taxon>Malvaceae</taxon>
        <taxon>Malvoideae</taxon>
        <taxon>Gossypium</taxon>
    </lineage>
</organism>
<sequence>MSYGFKLPTGQRTTLLHFSYHTAALNDYGRKIKVLKPNQDTRLTTVLNLEVLILEGCTKLVDVHPSIGVVKSLKLLNLRDCKSLGCLPTKIGMESLETLILSGYSSLVRFPEIDGKMERLKTLLLGCYRVENLSENLQQAKFLEELDLSETAITEPPSFIFQFKNLKVLSLNGRKGPSYKLLPNLPSLFNEIFNVIFLVYPVWKNLILVVTTSSAYLHLLLDSRSLQNIANLILSNCNMCTLGEA</sequence>
<dbReference type="InterPro" id="IPR032675">
    <property type="entry name" value="LRR_dom_sf"/>
</dbReference>
<dbReference type="SUPFAM" id="SSF52047">
    <property type="entry name" value="RNI-like"/>
    <property type="match status" value="1"/>
</dbReference>
<protein>
    <submittedName>
        <fullName evidence="1">Uncharacterized protein</fullName>
    </submittedName>
</protein>
<name>A0A7J8S0B9_GOSDV</name>
<reference evidence="1 2" key="1">
    <citation type="journal article" date="2019" name="Genome Biol. Evol.">
        <title>Insights into the evolution of the New World diploid cottons (Gossypium, subgenus Houzingenia) based on genome sequencing.</title>
        <authorList>
            <person name="Grover C.E."/>
            <person name="Arick M.A. 2nd"/>
            <person name="Thrash A."/>
            <person name="Conover J.L."/>
            <person name="Sanders W.S."/>
            <person name="Peterson D.G."/>
            <person name="Frelichowski J.E."/>
            <person name="Scheffler J.A."/>
            <person name="Scheffler B.E."/>
            <person name="Wendel J.F."/>
        </authorList>
    </citation>
    <scope>NUCLEOTIDE SEQUENCE [LARGE SCALE GENOMIC DNA]</scope>
    <source>
        <strain evidence="1">27</strain>
        <tissue evidence="1">Leaf</tissue>
    </source>
</reference>
<keyword evidence="2" id="KW-1185">Reference proteome</keyword>
<dbReference type="AlphaFoldDB" id="A0A7J8S0B9"/>
<dbReference type="EMBL" id="JABFAC010000007">
    <property type="protein sequence ID" value="MBA0619375.1"/>
    <property type="molecule type" value="Genomic_DNA"/>
</dbReference>
<comment type="caution">
    <text evidence="1">The sequence shown here is derived from an EMBL/GenBank/DDBJ whole genome shotgun (WGS) entry which is preliminary data.</text>
</comment>
<dbReference type="PANTHER" id="PTHR47186:SF63">
    <property type="entry name" value="C-JID DOMAIN-CONTAINING PROTEIN"/>
    <property type="match status" value="1"/>
</dbReference>
<accession>A0A7J8S0B9</accession>
<dbReference type="Proteomes" id="UP000593561">
    <property type="component" value="Unassembled WGS sequence"/>
</dbReference>
<evidence type="ECO:0000313" key="2">
    <source>
        <dbReference type="Proteomes" id="UP000593561"/>
    </source>
</evidence>
<feature type="non-terminal residue" evidence="1">
    <location>
        <position position="245"/>
    </location>
</feature>
<dbReference type="PANTHER" id="PTHR47186">
    <property type="entry name" value="LEUCINE-RICH REPEAT-CONTAINING PROTEIN 57"/>
    <property type="match status" value="1"/>
</dbReference>
<dbReference type="Gene3D" id="3.80.10.10">
    <property type="entry name" value="Ribonuclease Inhibitor"/>
    <property type="match status" value="2"/>
</dbReference>